<dbReference type="EMBL" id="HACG01002655">
    <property type="protein sequence ID" value="CEK49520.1"/>
    <property type="molecule type" value="Transcribed_RNA"/>
</dbReference>
<evidence type="ECO:0000256" key="1">
    <source>
        <dbReference type="SAM" id="MobiDB-lite"/>
    </source>
</evidence>
<proteinExistence type="predicted"/>
<protein>
    <submittedName>
        <fullName evidence="2">Uncharacterized protein</fullName>
    </submittedName>
</protein>
<reference evidence="2" key="1">
    <citation type="submission" date="2014-12" db="EMBL/GenBank/DDBJ databases">
        <title>Insight into the proteome of Arion vulgaris.</title>
        <authorList>
            <person name="Aradska J."/>
            <person name="Bulat T."/>
            <person name="Smidak R."/>
            <person name="Sarate P."/>
            <person name="Gangsoo J."/>
            <person name="Sialana F."/>
            <person name="Bilban M."/>
            <person name="Lubec G."/>
        </authorList>
    </citation>
    <scope>NUCLEOTIDE SEQUENCE</scope>
    <source>
        <tissue evidence="2">Skin</tissue>
    </source>
</reference>
<gene>
    <name evidence="2" type="primary">ORF8003</name>
</gene>
<organism evidence="2">
    <name type="scientific">Arion vulgaris</name>
    <dbReference type="NCBI Taxonomy" id="1028688"/>
    <lineage>
        <taxon>Eukaryota</taxon>
        <taxon>Metazoa</taxon>
        <taxon>Spiralia</taxon>
        <taxon>Lophotrochozoa</taxon>
        <taxon>Mollusca</taxon>
        <taxon>Gastropoda</taxon>
        <taxon>Heterobranchia</taxon>
        <taxon>Euthyneura</taxon>
        <taxon>Panpulmonata</taxon>
        <taxon>Eupulmonata</taxon>
        <taxon>Stylommatophora</taxon>
        <taxon>Helicina</taxon>
        <taxon>Arionoidea</taxon>
        <taxon>Arionidae</taxon>
        <taxon>Arion</taxon>
    </lineage>
</organism>
<dbReference type="AlphaFoldDB" id="A0A0B6Y1Y9"/>
<accession>A0A0B6Y1Y9</accession>
<feature type="non-terminal residue" evidence="2">
    <location>
        <position position="87"/>
    </location>
</feature>
<name>A0A0B6Y1Y9_9EUPU</name>
<sequence>DLSVSFKPDKSAKPSHKRHQTGDIALREVTKSRPRFDDFSFVCYTCAIETEGVAAKCISSVPHGANEPFFPFLTKLTPPKASVAISG</sequence>
<feature type="non-terminal residue" evidence="2">
    <location>
        <position position="1"/>
    </location>
</feature>
<feature type="region of interest" description="Disordered" evidence="1">
    <location>
        <begin position="1"/>
        <end position="22"/>
    </location>
</feature>
<evidence type="ECO:0000313" key="2">
    <source>
        <dbReference type="EMBL" id="CEK49520.1"/>
    </source>
</evidence>